<keyword evidence="2" id="KW-1133">Transmembrane helix</keyword>
<evidence type="ECO:0000313" key="3">
    <source>
        <dbReference type="EMBL" id="ORY39169.1"/>
    </source>
</evidence>
<dbReference type="AlphaFoldDB" id="A0A1Y2BWN4"/>
<organism evidence="3 4">
    <name type="scientific">Rhizoclosmatium globosum</name>
    <dbReference type="NCBI Taxonomy" id="329046"/>
    <lineage>
        <taxon>Eukaryota</taxon>
        <taxon>Fungi</taxon>
        <taxon>Fungi incertae sedis</taxon>
        <taxon>Chytridiomycota</taxon>
        <taxon>Chytridiomycota incertae sedis</taxon>
        <taxon>Chytridiomycetes</taxon>
        <taxon>Chytridiales</taxon>
        <taxon>Chytriomycetaceae</taxon>
        <taxon>Rhizoclosmatium</taxon>
    </lineage>
</organism>
<feature type="compositionally biased region" description="Polar residues" evidence="1">
    <location>
        <begin position="226"/>
        <end position="237"/>
    </location>
</feature>
<keyword evidence="2" id="KW-0812">Transmembrane</keyword>
<accession>A0A1Y2BWN4</accession>
<sequence length="254" mass="27350">MDQDSEPPPVYDKKRDRGRTIAYFLRGFLLTMILTAFIGLTPMICDKDPVVKAFHLLGCGIATLIQSIAVVAAVIFLQKYQDVFCRAVASFMENYKRNQDQNAISVGQGGNKPNLPGTGTGGLPAEPPLSQYDISLRDCNTIVSNDFAYFCIAAAFYVLMGLGIMSAGAQKVRQLHQIVVNKEKKAPNFVKPDRTKSMVVTTPTLGTIAGRLPSAQFDRPISTAVESNGPASATVGTPTLKGTPVASRPPSYFG</sequence>
<keyword evidence="4" id="KW-1185">Reference proteome</keyword>
<feature type="transmembrane region" description="Helical" evidence="2">
    <location>
        <begin position="147"/>
        <end position="169"/>
    </location>
</feature>
<proteinExistence type="predicted"/>
<keyword evidence="2" id="KW-0472">Membrane</keyword>
<evidence type="ECO:0000256" key="1">
    <source>
        <dbReference type="SAM" id="MobiDB-lite"/>
    </source>
</evidence>
<feature type="transmembrane region" description="Helical" evidence="2">
    <location>
        <begin position="21"/>
        <end position="41"/>
    </location>
</feature>
<dbReference type="OrthoDB" id="10631864at2759"/>
<gene>
    <name evidence="3" type="ORF">BCR33DRAFT_720402</name>
</gene>
<protein>
    <submittedName>
        <fullName evidence="3">Uncharacterized protein</fullName>
    </submittedName>
</protein>
<dbReference type="EMBL" id="MCGO01000041">
    <property type="protein sequence ID" value="ORY39169.1"/>
    <property type="molecule type" value="Genomic_DNA"/>
</dbReference>
<comment type="caution">
    <text evidence="3">The sequence shown here is derived from an EMBL/GenBank/DDBJ whole genome shotgun (WGS) entry which is preliminary data.</text>
</comment>
<evidence type="ECO:0000313" key="4">
    <source>
        <dbReference type="Proteomes" id="UP000193642"/>
    </source>
</evidence>
<feature type="transmembrane region" description="Helical" evidence="2">
    <location>
        <begin position="53"/>
        <end position="77"/>
    </location>
</feature>
<reference evidence="3 4" key="1">
    <citation type="submission" date="2016-07" db="EMBL/GenBank/DDBJ databases">
        <title>Pervasive Adenine N6-methylation of Active Genes in Fungi.</title>
        <authorList>
            <consortium name="DOE Joint Genome Institute"/>
            <person name="Mondo S.J."/>
            <person name="Dannebaum R.O."/>
            <person name="Kuo R.C."/>
            <person name="Labutti K."/>
            <person name="Haridas S."/>
            <person name="Kuo A."/>
            <person name="Salamov A."/>
            <person name="Ahrendt S.R."/>
            <person name="Lipzen A."/>
            <person name="Sullivan W."/>
            <person name="Andreopoulos W.B."/>
            <person name="Clum A."/>
            <person name="Lindquist E."/>
            <person name="Daum C."/>
            <person name="Ramamoorthy G.K."/>
            <person name="Gryganskyi A."/>
            <person name="Culley D."/>
            <person name="Magnuson J.K."/>
            <person name="James T.Y."/>
            <person name="O'Malley M.A."/>
            <person name="Stajich J.E."/>
            <person name="Spatafora J.W."/>
            <person name="Visel A."/>
            <person name="Grigoriev I.V."/>
        </authorList>
    </citation>
    <scope>NUCLEOTIDE SEQUENCE [LARGE SCALE GENOMIC DNA]</scope>
    <source>
        <strain evidence="3 4">JEL800</strain>
    </source>
</reference>
<name>A0A1Y2BWN4_9FUNG</name>
<dbReference type="Proteomes" id="UP000193642">
    <property type="component" value="Unassembled WGS sequence"/>
</dbReference>
<feature type="region of interest" description="Disordered" evidence="1">
    <location>
        <begin position="226"/>
        <end position="254"/>
    </location>
</feature>
<evidence type="ECO:0000256" key="2">
    <source>
        <dbReference type="SAM" id="Phobius"/>
    </source>
</evidence>